<keyword evidence="4" id="KW-0078">Bacteriocin</keyword>
<gene>
    <name evidence="5" type="primary">pedA</name>
    <name evidence="5" type="ORF">CLOSAC_03540</name>
</gene>
<dbReference type="InterPro" id="IPR002633">
    <property type="entry name" value="Bacteriocin_IIa"/>
</dbReference>
<dbReference type="Pfam" id="PF01721">
    <property type="entry name" value="Bacteriocin_II"/>
    <property type="match status" value="1"/>
</dbReference>
<dbReference type="GO" id="GO:0005576">
    <property type="term" value="C:extracellular region"/>
    <property type="evidence" value="ECO:0007669"/>
    <property type="project" value="InterPro"/>
</dbReference>
<evidence type="ECO:0000256" key="3">
    <source>
        <dbReference type="ARBA" id="ARBA00023022"/>
    </source>
</evidence>
<comment type="caution">
    <text evidence="5">The sequence shown here is derived from an EMBL/GenBank/DDBJ whole genome shotgun (WGS) entry which is preliminary data.</text>
</comment>
<dbReference type="AlphaFoldDB" id="A0A1S8NI68"/>
<sequence>MEKFTMLTDAEMEIISGGKYYGNGVSCDDDGCTVDWGKAWNCGVNRWAAAAATGGKAGDIGNC</sequence>
<keyword evidence="2" id="KW-0929">Antimicrobial</keyword>
<proteinExistence type="inferred from homology"/>
<dbReference type="Proteomes" id="UP000191154">
    <property type="component" value="Unassembled WGS sequence"/>
</dbReference>
<organism evidence="5 6">
    <name type="scientific">Clostridium saccharobutylicum</name>
    <dbReference type="NCBI Taxonomy" id="169679"/>
    <lineage>
        <taxon>Bacteria</taxon>
        <taxon>Bacillati</taxon>
        <taxon>Bacillota</taxon>
        <taxon>Clostridia</taxon>
        <taxon>Eubacteriales</taxon>
        <taxon>Clostridiaceae</taxon>
        <taxon>Clostridium</taxon>
    </lineage>
</organism>
<keyword evidence="3" id="KW-0044">Antibiotic</keyword>
<name>A0A1S8NI68_CLOSA</name>
<protein>
    <submittedName>
        <fullName evidence="5">Bacteriocin pediocin PA-1</fullName>
    </submittedName>
</protein>
<dbReference type="GO" id="GO:0031640">
    <property type="term" value="P:killing of cells of another organism"/>
    <property type="evidence" value="ECO:0007669"/>
    <property type="project" value="UniProtKB-KW"/>
</dbReference>
<evidence type="ECO:0000256" key="4">
    <source>
        <dbReference type="ARBA" id="ARBA00023048"/>
    </source>
</evidence>
<comment type="similarity">
    <text evidence="1">Belongs to the bacteriocin class IIA/YGNGV family.</text>
</comment>
<dbReference type="EMBL" id="LZYZ01000001">
    <property type="protein sequence ID" value="OOM16083.1"/>
    <property type="molecule type" value="Genomic_DNA"/>
</dbReference>
<dbReference type="InterPro" id="IPR023384">
    <property type="entry name" value="Bacteriocin_IIa_CS"/>
</dbReference>
<dbReference type="RefSeq" id="WP_077863835.1">
    <property type="nucleotide sequence ID" value="NZ_LZYZ01000001.1"/>
</dbReference>
<dbReference type="PROSITE" id="PS60030">
    <property type="entry name" value="BACTERIOCIN_IIA"/>
    <property type="match status" value="1"/>
</dbReference>
<accession>A0A1S8NI68</accession>
<dbReference type="Gene3D" id="1.20.5.130">
    <property type="match status" value="1"/>
</dbReference>
<dbReference type="InterPro" id="IPR023388">
    <property type="entry name" value="Bacteriocin_IIa_dom_sf"/>
</dbReference>
<dbReference type="GO" id="GO:0042742">
    <property type="term" value="P:defense response to bacterium"/>
    <property type="evidence" value="ECO:0007669"/>
    <property type="project" value="UniProtKB-KW"/>
</dbReference>
<dbReference type="STRING" id="169679.CSACC_37560"/>
<evidence type="ECO:0000256" key="2">
    <source>
        <dbReference type="ARBA" id="ARBA00022529"/>
    </source>
</evidence>
<evidence type="ECO:0000256" key="1">
    <source>
        <dbReference type="ARBA" id="ARBA00007999"/>
    </source>
</evidence>
<evidence type="ECO:0000313" key="5">
    <source>
        <dbReference type="EMBL" id="OOM16083.1"/>
    </source>
</evidence>
<reference evidence="5 6" key="1">
    <citation type="submission" date="2016-05" db="EMBL/GenBank/DDBJ databases">
        <title>Microbial solvent formation.</title>
        <authorList>
            <person name="Poehlein A."/>
            <person name="Montoya Solano J.D."/>
            <person name="Flitsch S."/>
            <person name="Krabben P."/>
            <person name="Duerre P."/>
            <person name="Daniel R."/>
        </authorList>
    </citation>
    <scope>NUCLEOTIDE SEQUENCE [LARGE SCALE GENOMIC DNA]</scope>
    <source>
        <strain evidence="5 6">L1-8</strain>
    </source>
</reference>
<evidence type="ECO:0000313" key="6">
    <source>
        <dbReference type="Proteomes" id="UP000191154"/>
    </source>
</evidence>